<protein>
    <submittedName>
        <fullName evidence="1">Uncharacterized protein</fullName>
    </submittedName>
</protein>
<proteinExistence type="predicted"/>
<dbReference type="EMBL" id="BMAO01009603">
    <property type="protein sequence ID" value="GFR31914.1"/>
    <property type="molecule type" value="Genomic_DNA"/>
</dbReference>
<gene>
    <name evidence="1" type="ORF">TNCT_666791</name>
</gene>
<name>A0A8X6M5C2_TRICU</name>
<accession>A0A8X6M5C2</accession>
<evidence type="ECO:0000313" key="2">
    <source>
        <dbReference type="Proteomes" id="UP000887116"/>
    </source>
</evidence>
<evidence type="ECO:0000313" key="1">
    <source>
        <dbReference type="EMBL" id="GFR31914.1"/>
    </source>
</evidence>
<dbReference type="Proteomes" id="UP000887116">
    <property type="component" value="Unassembled WGS sequence"/>
</dbReference>
<reference evidence="1" key="1">
    <citation type="submission" date="2020-07" db="EMBL/GenBank/DDBJ databases">
        <title>Multicomponent nature underlies the extraordinary mechanical properties of spider dragline silk.</title>
        <authorList>
            <person name="Kono N."/>
            <person name="Nakamura H."/>
            <person name="Mori M."/>
            <person name="Yoshida Y."/>
            <person name="Ohtoshi R."/>
            <person name="Malay A.D."/>
            <person name="Moran D.A.P."/>
            <person name="Tomita M."/>
            <person name="Numata K."/>
            <person name="Arakawa K."/>
        </authorList>
    </citation>
    <scope>NUCLEOTIDE SEQUENCE</scope>
</reference>
<organism evidence="1 2">
    <name type="scientific">Trichonephila clavata</name>
    <name type="common">Joro spider</name>
    <name type="synonym">Nephila clavata</name>
    <dbReference type="NCBI Taxonomy" id="2740835"/>
    <lineage>
        <taxon>Eukaryota</taxon>
        <taxon>Metazoa</taxon>
        <taxon>Ecdysozoa</taxon>
        <taxon>Arthropoda</taxon>
        <taxon>Chelicerata</taxon>
        <taxon>Arachnida</taxon>
        <taxon>Araneae</taxon>
        <taxon>Araneomorphae</taxon>
        <taxon>Entelegynae</taxon>
        <taxon>Araneoidea</taxon>
        <taxon>Nephilidae</taxon>
        <taxon>Trichonephila</taxon>
    </lineage>
</organism>
<keyword evidence="2" id="KW-1185">Reference proteome</keyword>
<dbReference type="AlphaFoldDB" id="A0A8X6M5C2"/>
<sequence length="68" mass="7969">MMDDRWWEVDFGERGSGGVRVYGRDIQKGGWTSILWRQSCVDHIVTCLFSVPPFDRIWLLQEEPQIAV</sequence>
<comment type="caution">
    <text evidence="1">The sequence shown here is derived from an EMBL/GenBank/DDBJ whole genome shotgun (WGS) entry which is preliminary data.</text>
</comment>